<dbReference type="NCBIfam" id="NF006579">
    <property type="entry name" value="PRK09104.1"/>
    <property type="match status" value="1"/>
</dbReference>
<dbReference type="InterPro" id="IPR051458">
    <property type="entry name" value="Cyt/Met_Dipeptidase"/>
</dbReference>
<dbReference type="PANTHER" id="PTHR43270:SF12">
    <property type="entry name" value="SUCCINYL-DIAMINOPIMELATE DESUCCINYLASE"/>
    <property type="match status" value="1"/>
</dbReference>
<dbReference type="Pfam" id="PF07687">
    <property type="entry name" value="M20_dimer"/>
    <property type="match status" value="1"/>
</dbReference>
<sequence>MTTDYASYLEAHRAEHLEQLKALLRYPSISTDPAHRTDVLQCAEFLAAHLREIGLEHVELLPTGGHPVVYADWLHAAGAPTVIVYGHYDVQPVDPLHFWTTPPFEPDIRDGRLYARGASDDKGPTFMHLKAFEALLQTEGALPVNVKLCIEGEEEIGSAHLPAFLERNQDRFRGDLLVISDTTMYGPGQPSVCYGLRGLAALQVDLRTVNRDLHSGIYGGAAPNAIHALTELLASMHDKAGRVLVEGFYDDVQPLTDEERRAYQQLDLKETDYAKALGLNGADDLVGEPEFSVLERVWARPTLEINGIYGGFEGEGTKTVIPAEAHAKITCRLVPNQDPQKILDLLEKHIAAHTPTGAHVTVQRMDTGNPYVTAFDHPAIQLAAEAYTHAYGVRAVFTRMGGSIPIVETFDRLLGLPAVLIGFGLDTENFHAPNEHFHLDNFDKGLRTLCYYWKALPKAMEAS</sequence>
<keyword evidence="1" id="KW-0645">Protease</keyword>
<evidence type="ECO:0000313" key="5">
    <source>
        <dbReference type="EMBL" id="MDQ0189705.1"/>
    </source>
</evidence>
<accession>A0ABT9XHE5</accession>
<reference evidence="5 6" key="1">
    <citation type="submission" date="2023-07" db="EMBL/GenBank/DDBJ databases">
        <title>Genomic Encyclopedia of Type Strains, Phase IV (KMG-IV): sequencing the most valuable type-strain genomes for metagenomic binning, comparative biology and taxonomic classification.</title>
        <authorList>
            <person name="Goeker M."/>
        </authorList>
    </citation>
    <scope>NUCLEOTIDE SEQUENCE [LARGE SCALE GENOMIC DNA]</scope>
    <source>
        <strain evidence="5 6">DSM 4006</strain>
    </source>
</reference>
<feature type="domain" description="Peptidase M20 dimerisation" evidence="4">
    <location>
        <begin position="194"/>
        <end position="356"/>
    </location>
</feature>
<dbReference type="EMBL" id="JAUSTP010000010">
    <property type="protein sequence ID" value="MDQ0189705.1"/>
    <property type="molecule type" value="Genomic_DNA"/>
</dbReference>
<dbReference type="SUPFAM" id="SSF55031">
    <property type="entry name" value="Bacterial exopeptidase dimerisation domain"/>
    <property type="match status" value="1"/>
</dbReference>
<evidence type="ECO:0000259" key="4">
    <source>
        <dbReference type="Pfam" id="PF07687"/>
    </source>
</evidence>
<dbReference type="PANTHER" id="PTHR43270">
    <property type="entry name" value="BETA-ALA-HIS DIPEPTIDASE"/>
    <property type="match status" value="1"/>
</dbReference>
<evidence type="ECO:0000313" key="6">
    <source>
        <dbReference type="Proteomes" id="UP001232973"/>
    </source>
</evidence>
<dbReference type="Gene3D" id="3.30.70.360">
    <property type="match status" value="1"/>
</dbReference>
<name>A0ABT9XHE5_9BACL</name>
<dbReference type="SUPFAM" id="SSF53187">
    <property type="entry name" value="Zn-dependent exopeptidases"/>
    <property type="match status" value="1"/>
</dbReference>
<proteinExistence type="predicted"/>
<dbReference type="Gene3D" id="3.40.630.10">
    <property type="entry name" value="Zn peptidases"/>
    <property type="match status" value="1"/>
</dbReference>
<protein>
    <submittedName>
        <fullName evidence="5">Acetylornithine deacetylase/succinyl-diaminopimelate desuccinylase-like protein</fullName>
    </submittedName>
</protein>
<dbReference type="CDD" id="cd05680">
    <property type="entry name" value="M20_dipept_like"/>
    <property type="match status" value="1"/>
</dbReference>
<keyword evidence="3" id="KW-0378">Hydrolase</keyword>
<comment type="caution">
    <text evidence="5">The sequence shown here is derived from an EMBL/GenBank/DDBJ whole genome shotgun (WGS) entry which is preliminary data.</text>
</comment>
<dbReference type="NCBIfam" id="NF005914">
    <property type="entry name" value="PRK07907.1"/>
    <property type="match status" value="1"/>
</dbReference>
<dbReference type="InterPro" id="IPR002933">
    <property type="entry name" value="Peptidase_M20"/>
</dbReference>
<dbReference type="RefSeq" id="WP_274456694.1">
    <property type="nucleotide sequence ID" value="NZ_CP067097.1"/>
</dbReference>
<dbReference type="InterPro" id="IPR011650">
    <property type="entry name" value="Peptidase_M20_dimer"/>
</dbReference>
<dbReference type="NCBIfam" id="NF006053">
    <property type="entry name" value="PRK08201.1"/>
    <property type="match status" value="1"/>
</dbReference>
<keyword evidence="2" id="KW-0479">Metal-binding</keyword>
<evidence type="ECO:0000256" key="1">
    <source>
        <dbReference type="ARBA" id="ARBA00022670"/>
    </source>
</evidence>
<dbReference type="InterPro" id="IPR036264">
    <property type="entry name" value="Bact_exopeptidase_dim_dom"/>
</dbReference>
<dbReference type="Pfam" id="PF01546">
    <property type="entry name" value="Peptidase_M20"/>
    <property type="match status" value="1"/>
</dbReference>
<evidence type="ECO:0000256" key="3">
    <source>
        <dbReference type="ARBA" id="ARBA00022801"/>
    </source>
</evidence>
<evidence type="ECO:0000256" key="2">
    <source>
        <dbReference type="ARBA" id="ARBA00022723"/>
    </source>
</evidence>
<organism evidence="5 6">
    <name type="scientific">Alicyclobacillus cycloheptanicus</name>
    <dbReference type="NCBI Taxonomy" id="1457"/>
    <lineage>
        <taxon>Bacteria</taxon>
        <taxon>Bacillati</taxon>
        <taxon>Bacillota</taxon>
        <taxon>Bacilli</taxon>
        <taxon>Bacillales</taxon>
        <taxon>Alicyclobacillaceae</taxon>
        <taxon>Alicyclobacillus</taxon>
    </lineage>
</organism>
<dbReference type="Proteomes" id="UP001232973">
    <property type="component" value="Unassembled WGS sequence"/>
</dbReference>
<keyword evidence="6" id="KW-1185">Reference proteome</keyword>
<gene>
    <name evidence="5" type="ORF">J2S03_001552</name>
</gene>